<protein>
    <submittedName>
        <fullName evidence="3">Cupin domain-containing protein</fullName>
    </submittedName>
</protein>
<dbReference type="EMBL" id="JAACAK010000049">
    <property type="protein sequence ID" value="NIR74862.1"/>
    <property type="molecule type" value="Genomic_DNA"/>
</dbReference>
<gene>
    <name evidence="3" type="ORF">GWO12_07080</name>
</gene>
<accession>A0AAE4Z914</accession>
<dbReference type="GO" id="GO:0046872">
    <property type="term" value="F:metal ion binding"/>
    <property type="evidence" value="ECO:0007669"/>
    <property type="project" value="UniProtKB-KW"/>
</dbReference>
<dbReference type="InterPro" id="IPR011051">
    <property type="entry name" value="RmlC_Cupin_sf"/>
</dbReference>
<dbReference type="Gene3D" id="2.60.120.10">
    <property type="entry name" value="Jelly Rolls"/>
    <property type="match status" value="1"/>
</dbReference>
<feature type="domain" description="Cupin type-2" evidence="2">
    <location>
        <begin position="25"/>
        <end position="96"/>
    </location>
</feature>
<dbReference type="InterPro" id="IPR013096">
    <property type="entry name" value="Cupin_2"/>
</dbReference>
<dbReference type="InterPro" id="IPR014710">
    <property type="entry name" value="RmlC-like_jellyroll"/>
</dbReference>
<evidence type="ECO:0000313" key="4">
    <source>
        <dbReference type="Proteomes" id="UP000702544"/>
    </source>
</evidence>
<organism evidence="3 4">
    <name type="scientific">Candidatus Kutchimonas denitrificans</name>
    <dbReference type="NCBI Taxonomy" id="3056748"/>
    <lineage>
        <taxon>Bacteria</taxon>
        <taxon>Pseudomonadati</taxon>
        <taxon>Gemmatimonadota</taxon>
        <taxon>Gemmatimonadia</taxon>
        <taxon>Candidatus Palauibacterales</taxon>
        <taxon>Candidatus Palauibacteraceae</taxon>
        <taxon>Candidatus Kutchimonas</taxon>
    </lineage>
</organism>
<keyword evidence="1" id="KW-0479">Metal-binding</keyword>
<comment type="caution">
    <text evidence="3">The sequence shown here is derived from an EMBL/GenBank/DDBJ whole genome shotgun (WGS) entry which is preliminary data.</text>
</comment>
<dbReference type="SUPFAM" id="SSF51182">
    <property type="entry name" value="RmlC-like cupins"/>
    <property type="match status" value="1"/>
</dbReference>
<reference evidence="3 4" key="1">
    <citation type="submission" date="2020-01" db="EMBL/GenBank/DDBJ databases">
        <title>Genomes assembled from Gulf of Kutch pelagic sediment metagenomes.</title>
        <authorList>
            <person name="Chandrashekar M."/>
            <person name="Mahajan M.S."/>
            <person name="Dave K.J."/>
            <person name="Vatsa P."/>
            <person name="Nathani N.M."/>
        </authorList>
    </citation>
    <scope>NUCLEOTIDE SEQUENCE [LARGE SCALE GENOMIC DNA]</scope>
    <source>
        <strain evidence="3">KS3-K002</strain>
    </source>
</reference>
<dbReference type="AlphaFoldDB" id="A0AAE4Z914"/>
<dbReference type="InterPro" id="IPR051610">
    <property type="entry name" value="GPI/OXD"/>
</dbReference>
<dbReference type="Pfam" id="PF07883">
    <property type="entry name" value="Cupin_2"/>
    <property type="match status" value="1"/>
</dbReference>
<evidence type="ECO:0000259" key="2">
    <source>
        <dbReference type="Pfam" id="PF07883"/>
    </source>
</evidence>
<evidence type="ECO:0000313" key="3">
    <source>
        <dbReference type="EMBL" id="NIR74862.1"/>
    </source>
</evidence>
<proteinExistence type="predicted"/>
<sequence>MERAQLEFSEGFNVLVDNGRAQAAVMTLAAGTSIGGPENQHEGSDQWLYVVAGSGTAIVAGEEHELETGTLLLIERGETHEIRNTDDRPLETLNVYVPPAY</sequence>
<name>A0AAE4Z914_9BACT</name>
<dbReference type="PANTHER" id="PTHR35848:SF6">
    <property type="entry name" value="CUPIN TYPE-2 DOMAIN-CONTAINING PROTEIN"/>
    <property type="match status" value="1"/>
</dbReference>
<evidence type="ECO:0000256" key="1">
    <source>
        <dbReference type="ARBA" id="ARBA00022723"/>
    </source>
</evidence>
<dbReference type="Proteomes" id="UP000702544">
    <property type="component" value="Unassembled WGS sequence"/>
</dbReference>
<dbReference type="PANTHER" id="PTHR35848">
    <property type="entry name" value="OXALATE-BINDING PROTEIN"/>
    <property type="match status" value="1"/>
</dbReference>